<proteinExistence type="predicted"/>
<evidence type="ECO:0000259" key="4">
    <source>
        <dbReference type="PROSITE" id="PS01124"/>
    </source>
</evidence>
<keyword evidence="7" id="KW-1185">Reference proteome</keyword>
<gene>
    <name evidence="6" type="ORF">ETD85_61145</name>
</gene>
<keyword evidence="1" id="KW-0805">Transcription regulation</keyword>
<dbReference type="InterPro" id="IPR028082">
    <property type="entry name" value="Peripla_BP_I"/>
</dbReference>
<dbReference type="Proteomes" id="UP000306628">
    <property type="component" value="Unassembled WGS sequence"/>
</dbReference>
<feature type="domain" description="HTH lacI-type" evidence="5">
    <location>
        <begin position="6"/>
        <end position="60"/>
    </location>
</feature>
<evidence type="ECO:0000313" key="6">
    <source>
        <dbReference type="EMBL" id="TMR09766.1"/>
    </source>
</evidence>
<dbReference type="PROSITE" id="PS01124">
    <property type="entry name" value="HTH_ARAC_FAMILY_2"/>
    <property type="match status" value="1"/>
</dbReference>
<dbReference type="GO" id="GO:0003700">
    <property type="term" value="F:DNA-binding transcription factor activity"/>
    <property type="evidence" value="ECO:0007669"/>
    <property type="project" value="InterPro"/>
</dbReference>
<dbReference type="Pfam" id="PF13377">
    <property type="entry name" value="Peripla_BP_3"/>
    <property type="match status" value="1"/>
</dbReference>
<dbReference type="InterPro" id="IPR000843">
    <property type="entry name" value="HTH_LacI"/>
</dbReference>
<evidence type="ECO:0000256" key="1">
    <source>
        <dbReference type="ARBA" id="ARBA00023015"/>
    </source>
</evidence>
<dbReference type="SMART" id="SM00354">
    <property type="entry name" value="HTH_LACI"/>
    <property type="match status" value="1"/>
</dbReference>
<dbReference type="Gene3D" id="3.40.50.2300">
    <property type="match status" value="2"/>
</dbReference>
<dbReference type="Gene3D" id="1.10.260.40">
    <property type="entry name" value="lambda repressor-like DNA-binding domains"/>
    <property type="match status" value="1"/>
</dbReference>
<sequence length="341" mass="37009">MSSTRPTISDVATAAGVSRAAVSKVLRDAYGVSPRMRERVEQAIAELGYRPREAARAMRTSTRTIGVAVPLLRGQFFADILDGVYEALDSGPYRMLVSPFDHESDERNPGMEALWDREVEALIVVSPKVRTAWLDDFARRLPTVVVARHDPGDHYDRVVDDDRAGAALAVEHLAGLGHRRIMHLSHDVTGTGVLSPHAVREAGYREAMERLGLGAHVEVVRCGGSEAATWEATGALLDGGERPTALFVGSDQGAFGSLRALAERGLRVPEDVSVAGYDDTQFASHPRFSLTTVAQYGVTMGRVAAEFALERVEGRTDSREWVSRPTLIARQSTGPRAEPAL</sequence>
<dbReference type="PROSITE" id="PS50932">
    <property type="entry name" value="HTH_LACI_2"/>
    <property type="match status" value="1"/>
</dbReference>
<dbReference type="SUPFAM" id="SSF47413">
    <property type="entry name" value="lambda repressor-like DNA-binding domains"/>
    <property type="match status" value="1"/>
</dbReference>
<accession>A0A5S4F1C8</accession>
<dbReference type="CDD" id="cd06267">
    <property type="entry name" value="PBP1_LacI_sugar_binding-like"/>
    <property type="match status" value="1"/>
</dbReference>
<reference evidence="6 7" key="1">
    <citation type="submission" date="2019-05" db="EMBL/GenBank/DDBJ databases">
        <title>Draft genome sequence of Nonomuraea zeae DSM 100528.</title>
        <authorList>
            <person name="Saricaoglu S."/>
            <person name="Isik K."/>
        </authorList>
    </citation>
    <scope>NUCLEOTIDE SEQUENCE [LARGE SCALE GENOMIC DNA]</scope>
    <source>
        <strain evidence="6 7">DSM 100528</strain>
    </source>
</reference>
<evidence type="ECO:0000259" key="5">
    <source>
        <dbReference type="PROSITE" id="PS50932"/>
    </source>
</evidence>
<dbReference type="InterPro" id="IPR046335">
    <property type="entry name" value="LacI/GalR-like_sensor"/>
</dbReference>
<comment type="caution">
    <text evidence="6">The sequence shown here is derived from an EMBL/GenBank/DDBJ whole genome shotgun (WGS) entry which is preliminary data.</text>
</comment>
<dbReference type="EMBL" id="VCKX01000562">
    <property type="protein sequence ID" value="TMR09766.1"/>
    <property type="molecule type" value="Genomic_DNA"/>
</dbReference>
<dbReference type="InterPro" id="IPR010982">
    <property type="entry name" value="Lambda_DNA-bd_dom_sf"/>
</dbReference>
<dbReference type="SUPFAM" id="SSF53822">
    <property type="entry name" value="Periplasmic binding protein-like I"/>
    <property type="match status" value="1"/>
</dbReference>
<keyword evidence="2" id="KW-0238">DNA-binding</keyword>
<dbReference type="InterPro" id="IPR018060">
    <property type="entry name" value="HTH_AraC"/>
</dbReference>
<evidence type="ECO:0000256" key="3">
    <source>
        <dbReference type="ARBA" id="ARBA00023163"/>
    </source>
</evidence>
<dbReference type="AlphaFoldDB" id="A0A5S4F1C8"/>
<evidence type="ECO:0000313" key="7">
    <source>
        <dbReference type="Proteomes" id="UP000306628"/>
    </source>
</evidence>
<dbReference type="PANTHER" id="PTHR30146:SF155">
    <property type="entry name" value="ALANINE RACEMASE"/>
    <property type="match status" value="1"/>
</dbReference>
<name>A0A5S4F1C8_9ACTN</name>
<evidence type="ECO:0000256" key="2">
    <source>
        <dbReference type="ARBA" id="ARBA00023125"/>
    </source>
</evidence>
<dbReference type="GO" id="GO:0000976">
    <property type="term" value="F:transcription cis-regulatory region binding"/>
    <property type="evidence" value="ECO:0007669"/>
    <property type="project" value="TreeGrafter"/>
</dbReference>
<dbReference type="Pfam" id="PF00356">
    <property type="entry name" value="LacI"/>
    <property type="match status" value="1"/>
</dbReference>
<organism evidence="6 7">
    <name type="scientific">Nonomuraea zeae</name>
    <dbReference type="NCBI Taxonomy" id="1642303"/>
    <lineage>
        <taxon>Bacteria</taxon>
        <taxon>Bacillati</taxon>
        <taxon>Actinomycetota</taxon>
        <taxon>Actinomycetes</taxon>
        <taxon>Streptosporangiales</taxon>
        <taxon>Streptosporangiaceae</taxon>
        <taxon>Nonomuraea</taxon>
    </lineage>
</organism>
<feature type="domain" description="HTH araC/xylS-type" evidence="4">
    <location>
        <begin position="1"/>
        <end position="40"/>
    </location>
</feature>
<dbReference type="OrthoDB" id="59108at2"/>
<dbReference type="PANTHER" id="PTHR30146">
    <property type="entry name" value="LACI-RELATED TRANSCRIPTIONAL REPRESSOR"/>
    <property type="match status" value="1"/>
</dbReference>
<dbReference type="CDD" id="cd01392">
    <property type="entry name" value="HTH_LacI"/>
    <property type="match status" value="1"/>
</dbReference>
<protein>
    <submittedName>
        <fullName evidence="6">LacI family transcriptional regulator</fullName>
    </submittedName>
</protein>
<dbReference type="PROSITE" id="PS00356">
    <property type="entry name" value="HTH_LACI_1"/>
    <property type="match status" value="1"/>
</dbReference>
<keyword evidence="3" id="KW-0804">Transcription</keyword>